<gene>
    <name evidence="1" type="ORF">V6N12_046099</name>
</gene>
<proteinExistence type="predicted"/>
<evidence type="ECO:0000313" key="2">
    <source>
        <dbReference type="Proteomes" id="UP001472677"/>
    </source>
</evidence>
<protein>
    <submittedName>
        <fullName evidence="1">Uncharacterized protein</fullName>
    </submittedName>
</protein>
<dbReference type="EMBL" id="JBBPBM010000003">
    <property type="protein sequence ID" value="KAK8594028.1"/>
    <property type="molecule type" value="Genomic_DNA"/>
</dbReference>
<name>A0ABR2G4Z5_9ROSI</name>
<accession>A0ABR2G4Z5</accession>
<reference evidence="1 2" key="1">
    <citation type="journal article" date="2024" name="G3 (Bethesda)">
        <title>Genome assembly of Hibiscus sabdariffa L. provides insights into metabolisms of medicinal natural products.</title>
        <authorList>
            <person name="Kim T."/>
        </authorList>
    </citation>
    <scope>NUCLEOTIDE SEQUENCE [LARGE SCALE GENOMIC DNA]</scope>
    <source>
        <strain evidence="1">TK-2024</strain>
        <tissue evidence="1">Old leaves</tissue>
    </source>
</reference>
<keyword evidence="2" id="KW-1185">Reference proteome</keyword>
<organism evidence="1 2">
    <name type="scientific">Hibiscus sabdariffa</name>
    <name type="common">roselle</name>
    <dbReference type="NCBI Taxonomy" id="183260"/>
    <lineage>
        <taxon>Eukaryota</taxon>
        <taxon>Viridiplantae</taxon>
        <taxon>Streptophyta</taxon>
        <taxon>Embryophyta</taxon>
        <taxon>Tracheophyta</taxon>
        <taxon>Spermatophyta</taxon>
        <taxon>Magnoliopsida</taxon>
        <taxon>eudicotyledons</taxon>
        <taxon>Gunneridae</taxon>
        <taxon>Pentapetalae</taxon>
        <taxon>rosids</taxon>
        <taxon>malvids</taxon>
        <taxon>Malvales</taxon>
        <taxon>Malvaceae</taxon>
        <taxon>Malvoideae</taxon>
        <taxon>Hibiscus</taxon>
    </lineage>
</organism>
<comment type="caution">
    <text evidence="1">The sequence shown here is derived from an EMBL/GenBank/DDBJ whole genome shotgun (WGS) entry which is preliminary data.</text>
</comment>
<evidence type="ECO:0000313" key="1">
    <source>
        <dbReference type="EMBL" id="KAK8594028.1"/>
    </source>
</evidence>
<sequence length="102" mass="11195">MLQAFAFAFNTRVVIALASNTKLLIILRRPSLNNRLFKAAFSGIDSIGGKTRDDVPISPGFGISLFSPRLKAAQLLRKAYTDGPSKILWKKHKASAIPPRIC</sequence>
<dbReference type="Proteomes" id="UP001472677">
    <property type="component" value="Unassembled WGS sequence"/>
</dbReference>